<gene>
    <name evidence="1" type="ORF">Pcinc_043585</name>
</gene>
<protein>
    <submittedName>
        <fullName evidence="1">Uncharacterized protein</fullName>
    </submittedName>
</protein>
<organism evidence="1 2">
    <name type="scientific">Petrolisthes cinctipes</name>
    <name type="common">Flat porcelain crab</name>
    <dbReference type="NCBI Taxonomy" id="88211"/>
    <lineage>
        <taxon>Eukaryota</taxon>
        <taxon>Metazoa</taxon>
        <taxon>Ecdysozoa</taxon>
        <taxon>Arthropoda</taxon>
        <taxon>Crustacea</taxon>
        <taxon>Multicrustacea</taxon>
        <taxon>Malacostraca</taxon>
        <taxon>Eumalacostraca</taxon>
        <taxon>Eucarida</taxon>
        <taxon>Decapoda</taxon>
        <taxon>Pleocyemata</taxon>
        <taxon>Anomura</taxon>
        <taxon>Galatheoidea</taxon>
        <taxon>Porcellanidae</taxon>
        <taxon>Petrolisthes</taxon>
    </lineage>
</organism>
<sequence>MHYHSTTPSLPCLLPLPLHFSPHYSFITTLPASNTTPPLLHYTACFHFPPTTLPASTTTLLPSLLLLHYPACLHFTTLSASTTLPLPCLPPSPIPPSLPCLHHQSTTLLASTTSPLPSHYTCLLPPPPPLHFPPTTLSASISNPPQLPLLASIKA</sequence>
<dbReference type="Proteomes" id="UP001286313">
    <property type="component" value="Unassembled WGS sequence"/>
</dbReference>
<reference evidence="1" key="1">
    <citation type="submission" date="2023-10" db="EMBL/GenBank/DDBJ databases">
        <title>Genome assemblies of two species of porcelain crab, Petrolisthes cinctipes and Petrolisthes manimaculis (Anomura: Porcellanidae).</title>
        <authorList>
            <person name="Angst P."/>
        </authorList>
    </citation>
    <scope>NUCLEOTIDE SEQUENCE</scope>
    <source>
        <strain evidence="1">PB745_01</strain>
        <tissue evidence="1">Gill</tissue>
    </source>
</reference>
<name>A0AAE1BGB9_PETCI</name>
<evidence type="ECO:0000313" key="1">
    <source>
        <dbReference type="EMBL" id="KAK3849668.1"/>
    </source>
</evidence>
<keyword evidence="2" id="KW-1185">Reference proteome</keyword>
<comment type="caution">
    <text evidence="1">The sequence shown here is derived from an EMBL/GenBank/DDBJ whole genome shotgun (WGS) entry which is preliminary data.</text>
</comment>
<dbReference type="EMBL" id="JAWQEG010008775">
    <property type="protein sequence ID" value="KAK3849668.1"/>
    <property type="molecule type" value="Genomic_DNA"/>
</dbReference>
<evidence type="ECO:0000313" key="2">
    <source>
        <dbReference type="Proteomes" id="UP001286313"/>
    </source>
</evidence>
<dbReference type="AlphaFoldDB" id="A0AAE1BGB9"/>
<proteinExistence type="predicted"/>
<accession>A0AAE1BGB9</accession>